<evidence type="ECO:0000256" key="13">
    <source>
        <dbReference type="ARBA" id="ARBA00030847"/>
    </source>
</evidence>
<dbReference type="SMART" id="SM00612">
    <property type="entry name" value="Kelch"/>
    <property type="match status" value="1"/>
</dbReference>
<dbReference type="InterPro" id="IPR007213">
    <property type="entry name" value="Ppm1/Ppm2/Tcmp"/>
</dbReference>
<evidence type="ECO:0000256" key="6">
    <source>
        <dbReference type="ARBA" id="ARBA00018045"/>
    </source>
</evidence>
<evidence type="ECO:0000313" key="17">
    <source>
        <dbReference type="Proteomes" id="UP001186944"/>
    </source>
</evidence>
<dbReference type="EC" id="2.1.1.290" evidence="5"/>
<accession>A0AA88YN45</accession>
<dbReference type="InterPro" id="IPR006652">
    <property type="entry name" value="Kelch_1"/>
</dbReference>
<gene>
    <name evidence="16" type="ORF">FSP39_014162</name>
</gene>
<keyword evidence="17" id="KW-1185">Reference proteome</keyword>
<name>A0AA88YN45_PINIB</name>
<evidence type="ECO:0000256" key="1">
    <source>
        <dbReference type="ARBA" id="ARBA00001806"/>
    </source>
</evidence>
<dbReference type="AlphaFoldDB" id="A0AA88YN45"/>
<dbReference type="Pfam" id="PF04072">
    <property type="entry name" value="LCM"/>
    <property type="match status" value="1"/>
</dbReference>
<comment type="similarity">
    <text evidence="3">Belongs to the methyltransferase superfamily. LCMT family.</text>
</comment>
<dbReference type="EC" id="2.3.1.231" evidence="4"/>
<reference evidence="16" key="1">
    <citation type="submission" date="2019-08" db="EMBL/GenBank/DDBJ databases">
        <title>The improved chromosome-level genome for the pearl oyster Pinctada fucata martensii using PacBio sequencing and Hi-C.</title>
        <authorList>
            <person name="Zheng Z."/>
        </authorList>
    </citation>
    <scope>NUCLEOTIDE SEQUENCE</scope>
    <source>
        <strain evidence="16">ZZ-2019</strain>
        <tissue evidence="16">Adductor muscle</tissue>
    </source>
</reference>
<evidence type="ECO:0000256" key="8">
    <source>
        <dbReference type="ARBA" id="ARBA00022603"/>
    </source>
</evidence>
<keyword evidence="8" id="KW-0489">Methyltransferase</keyword>
<comment type="caution">
    <text evidence="16">The sequence shown here is derived from an EMBL/GenBank/DDBJ whole genome shotgun (WGS) entry which is preliminary data.</text>
</comment>
<feature type="compositionally biased region" description="Basic and acidic residues" evidence="15">
    <location>
        <begin position="557"/>
        <end position="568"/>
    </location>
</feature>
<feature type="compositionally biased region" description="Basic and acidic residues" evidence="15">
    <location>
        <begin position="578"/>
        <end position="601"/>
    </location>
</feature>
<feature type="region of interest" description="Disordered" evidence="15">
    <location>
        <begin position="554"/>
        <end position="601"/>
    </location>
</feature>
<dbReference type="SUPFAM" id="SSF53335">
    <property type="entry name" value="S-adenosyl-L-methionine-dependent methyltransferases"/>
    <property type="match status" value="1"/>
</dbReference>
<comment type="catalytic activity">
    <reaction evidence="14">
        <text>7-[(3S)-(3-amino-3-methoxycarbonyl)propyl]wyosine(37) in tRNA(Phe) + S-adenosyl-L-methionine + CO2 = wybutosine(37) in tRNA(Phe) + S-adenosyl-L-homocysteine + 2 H(+)</text>
        <dbReference type="Rhea" id="RHEA:37119"/>
        <dbReference type="Rhea" id="RHEA-COMP:11844"/>
        <dbReference type="Rhea" id="RHEA-COMP:11847"/>
        <dbReference type="ChEBI" id="CHEBI:15378"/>
        <dbReference type="ChEBI" id="CHEBI:16526"/>
        <dbReference type="ChEBI" id="CHEBI:57856"/>
        <dbReference type="ChEBI" id="CHEBI:59789"/>
        <dbReference type="ChEBI" id="CHEBI:73544"/>
        <dbReference type="ChEBI" id="CHEBI:74275"/>
        <dbReference type="EC" id="2.3.1.231"/>
    </reaction>
</comment>
<dbReference type="PANTHER" id="PTHR46529:SF1">
    <property type="entry name" value="TRNA WYBUTOSINE-SYNTHESIZING PROTEIN 4"/>
    <property type="match status" value="1"/>
</dbReference>
<evidence type="ECO:0000256" key="4">
    <source>
        <dbReference type="ARBA" id="ARBA00012155"/>
    </source>
</evidence>
<dbReference type="Gene3D" id="3.40.50.150">
    <property type="entry name" value="Vaccinia Virus protein VP39"/>
    <property type="match status" value="1"/>
</dbReference>
<dbReference type="Proteomes" id="UP001186944">
    <property type="component" value="Unassembled WGS sequence"/>
</dbReference>
<evidence type="ECO:0000256" key="15">
    <source>
        <dbReference type="SAM" id="MobiDB-lite"/>
    </source>
</evidence>
<evidence type="ECO:0000256" key="2">
    <source>
        <dbReference type="ARBA" id="ARBA00004797"/>
    </source>
</evidence>
<keyword evidence="7" id="KW-0880">Kelch repeat</keyword>
<evidence type="ECO:0000256" key="5">
    <source>
        <dbReference type="ARBA" id="ARBA00012779"/>
    </source>
</evidence>
<evidence type="ECO:0000256" key="12">
    <source>
        <dbReference type="ARBA" id="ARBA00029750"/>
    </source>
</evidence>
<evidence type="ECO:0000256" key="3">
    <source>
        <dbReference type="ARBA" id="ARBA00010703"/>
    </source>
</evidence>
<evidence type="ECO:0000256" key="10">
    <source>
        <dbReference type="ARBA" id="ARBA00022691"/>
    </source>
</evidence>
<evidence type="ECO:0000256" key="14">
    <source>
        <dbReference type="ARBA" id="ARBA00049250"/>
    </source>
</evidence>
<dbReference type="PANTHER" id="PTHR46529">
    <property type="entry name" value="TRNA WYBUTOSINE-SYNTHESIZING PROTEIN 4"/>
    <property type="match status" value="1"/>
</dbReference>
<comment type="pathway">
    <text evidence="2">tRNA modification; wybutosine-tRNA(Phe) biosynthesis.</text>
</comment>
<dbReference type="SUPFAM" id="SSF117281">
    <property type="entry name" value="Kelch motif"/>
    <property type="match status" value="1"/>
</dbReference>
<evidence type="ECO:0000313" key="16">
    <source>
        <dbReference type="EMBL" id="KAK3108722.1"/>
    </source>
</evidence>
<proteinExistence type="inferred from homology"/>
<organism evidence="16 17">
    <name type="scientific">Pinctada imbricata</name>
    <name type="common">Atlantic pearl-oyster</name>
    <name type="synonym">Pinctada martensii</name>
    <dbReference type="NCBI Taxonomy" id="66713"/>
    <lineage>
        <taxon>Eukaryota</taxon>
        <taxon>Metazoa</taxon>
        <taxon>Spiralia</taxon>
        <taxon>Lophotrochozoa</taxon>
        <taxon>Mollusca</taxon>
        <taxon>Bivalvia</taxon>
        <taxon>Autobranchia</taxon>
        <taxon>Pteriomorphia</taxon>
        <taxon>Pterioida</taxon>
        <taxon>Pterioidea</taxon>
        <taxon>Pteriidae</taxon>
        <taxon>Pinctada</taxon>
    </lineage>
</organism>
<keyword evidence="10" id="KW-0949">S-adenosyl-L-methionine</keyword>
<evidence type="ECO:0000256" key="11">
    <source>
        <dbReference type="ARBA" id="ARBA00022694"/>
    </source>
</evidence>
<dbReference type="EMBL" id="VSWD01000001">
    <property type="protein sequence ID" value="KAK3108722.1"/>
    <property type="molecule type" value="Genomic_DNA"/>
</dbReference>
<comment type="catalytic activity">
    <reaction evidence="1">
        <text>7-[(3S)-3-amino-3-carboxypropyl]wyosine(37) in tRNA(Phe) + S-adenosyl-L-methionine = 7-[(3S)-(3-amino-3-methoxycarbonyl)propyl]wyosine(37) in tRNA(Phe) + S-adenosyl-L-homocysteine</text>
        <dbReference type="Rhea" id="RHEA:36903"/>
        <dbReference type="Rhea" id="RHEA-COMP:10379"/>
        <dbReference type="Rhea" id="RHEA-COMP:11844"/>
        <dbReference type="ChEBI" id="CHEBI:57856"/>
        <dbReference type="ChEBI" id="CHEBI:59789"/>
        <dbReference type="ChEBI" id="CHEBI:73543"/>
        <dbReference type="ChEBI" id="CHEBI:74275"/>
        <dbReference type="EC" id="2.1.1.290"/>
    </reaction>
</comment>
<dbReference type="GO" id="GO:0030488">
    <property type="term" value="P:tRNA methylation"/>
    <property type="evidence" value="ECO:0007669"/>
    <property type="project" value="TreeGrafter"/>
</dbReference>
<keyword evidence="11" id="KW-0819">tRNA processing</keyword>
<evidence type="ECO:0000256" key="9">
    <source>
        <dbReference type="ARBA" id="ARBA00022679"/>
    </source>
</evidence>
<dbReference type="FunFam" id="3.40.50.150:FF:000207">
    <property type="entry name" value="Leucine carboxyl methyltransferase 2"/>
    <property type="match status" value="1"/>
</dbReference>
<dbReference type="GO" id="GO:0008175">
    <property type="term" value="F:tRNA methyltransferase activity"/>
    <property type="evidence" value="ECO:0007669"/>
    <property type="project" value="TreeGrafter"/>
</dbReference>
<dbReference type="GO" id="GO:0031591">
    <property type="term" value="P:wybutosine biosynthetic process"/>
    <property type="evidence" value="ECO:0007669"/>
    <property type="project" value="TreeGrafter"/>
</dbReference>
<keyword evidence="9" id="KW-0808">Transferase</keyword>
<dbReference type="Gene3D" id="2.120.10.80">
    <property type="entry name" value="Kelch-type beta propeller"/>
    <property type="match status" value="2"/>
</dbReference>
<dbReference type="InterPro" id="IPR015915">
    <property type="entry name" value="Kelch-typ_b-propeller"/>
</dbReference>
<sequence>MFKVQGTNDSSIVSKCSMAQLGYFKDEYLREFVSKLTRRAPLIHRGYYIRAKAIDHILRKFLSETAEPKQIISLGAGFDSAYFRLTAEQLLHGTSFVEVDYPEVVKRKHALIRRSETLARLIPGLDTPCDVSSPLIEINTSGYKLLGADLTQLNTLEALLKLCGVNLDTPTLLLSECVLTYMTRRCSTAVIKWAAETFTDAVFVLYEQINPDDAFGLVMQNHFHVIGSPLKCINSYPTLQSQRDRFKTAGWHTCQAMDMNQFYQTIIDAAERERIENLEPFDEYEEWNLKCAHYMVICGYNTDRQPLIQGPLQTVFNLEENTNSIIGITVDFLETSGDIQRFGHSSTALILSEPGTNISLEQPRANNSLDIPSRASNSFNDPPSCAWKDYDSQSGASNSFSDIRSGVDNLEINKATTDNISISDNVRTDNSAQETNSNGKIIIEDSHTKFRKDNSTDLQIPNYIVVFGGFGEKEGKHRRLVDFAVYNISTFQTFMLYPDVNPKEIEVSRMHDQACCLPDGTVILIGGRTSPVKLCTQLLKIEFLREFPTDSNSKNNISKDKVTRDKNIENNVSNKLNSDGERRNRNCTSESEKKDQDTCNKSEMLSERINSEFKGENSRDFSSVICTVLDQRGDVPCPRWRHTATLIKIDGKDYIFLYGGRTDRLLALGDAYVLDISTMTWTKITEPTKAELHPGKRHTHTATWWKDYVIITGGLNEDQMPISSIFMFHLPSNTWTIVLPMSPVLPRYSHTAHVVDDSLILIGGVNTHSLLTRCCCY</sequence>
<protein>
    <recommendedName>
        <fullName evidence="6">tRNA wybutosine-synthesizing protein 4</fullName>
        <ecNumber evidence="5">2.1.1.290</ecNumber>
        <ecNumber evidence="4">2.3.1.231</ecNumber>
    </recommendedName>
    <alternativeName>
        <fullName evidence="13">tRNA(Phe) (7-(3-amino-3-(methoxycarbonyl)propyl)wyosine(37)-N)-methoxycarbonyltransferase</fullName>
    </alternativeName>
    <alternativeName>
        <fullName evidence="12">tRNA(Phe) (7-(3-amino-3-carboxypropyl)wyosine(37)-O)-methyltransferase</fullName>
    </alternativeName>
</protein>
<dbReference type="InterPro" id="IPR029063">
    <property type="entry name" value="SAM-dependent_MTases_sf"/>
</dbReference>
<dbReference type="Pfam" id="PF24681">
    <property type="entry name" value="Kelch_KLHDC2_KLHL20_DRC7"/>
    <property type="match status" value="1"/>
</dbReference>
<evidence type="ECO:0000256" key="7">
    <source>
        <dbReference type="ARBA" id="ARBA00022441"/>
    </source>
</evidence>